<dbReference type="OrthoDB" id="294797at2759"/>
<name>Q22D14_TETTS</name>
<evidence type="ECO:0000313" key="4">
    <source>
        <dbReference type="Proteomes" id="UP000009168"/>
    </source>
</evidence>
<organism evidence="3 4">
    <name type="scientific">Tetrahymena thermophila (strain SB210)</name>
    <dbReference type="NCBI Taxonomy" id="312017"/>
    <lineage>
        <taxon>Eukaryota</taxon>
        <taxon>Sar</taxon>
        <taxon>Alveolata</taxon>
        <taxon>Ciliophora</taxon>
        <taxon>Intramacronucleata</taxon>
        <taxon>Oligohymenophorea</taxon>
        <taxon>Hymenostomatida</taxon>
        <taxon>Tetrahymenina</taxon>
        <taxon>Tetrahymenidae</taxon>
        <taxon>Tetrahymena</taxon>
    </lineage>
</organism>
<feature type="transmembrane region" description="Helical" evidence="2">
    <location>
        <begin position="133"/>
        <end position="156"/>
    </location>
</feature>
<dbReference type="KEGG" id="tet:TTHERM_01006460"/>
<dbReference type="HOGENOM" id="CLU_1323240_0_0_1"/>
<evidence type="ECO:0000256" key="1">
    <source>
        <dbReference type="SAM" id="MobiDB-lite"/>
    </source>
</evidence>
<evidence type="ECO:0000256" key="2">
    <source>
        <dbReference type="SAM" id="Phobius"/>
    </source>
</evidence>
<dbReference type="GeneID" id="7842952"/>
<keyword evidence="2" id="KW-0472">Membrane</keyword>
<dbReference type="EMBL" id="GG662638">
    <property type="protein sequence ID" value="EAR83175.1"/>
    <property type="molecule type" value="Genomic_DNA"/>
</dbReference>
<keyword evidence="4" id="KW-1185">Reference proteome</keyword>
<sequence length="208" mass="24210">MGETEVQQESQHNIQQETILNQQVENIANPETQQNEQQQTIQVKKPQITFNQMKSYQSVLSSGPQDTFDEIQKEDIEYLQKCKYNIALYPVFTLLGLFGFKKAIDFVQIPEIFRNPLLPPQAKIKRTKYMKYFMGKYALAGACFLATLAGCGLYQVNKFYMYLKYKNLVESYLDAKEREFLNELKVQGQRIDLQLKLSSSETQTEKSQ</sequence>
<dbReference type="RefSeq" id="XP_001030838.1">
    <property type="nucleotide sequence ID" value="XM_001030838.2"/>
</dbReference>
<reference evidence="4" key="1">
    <citation type="journal article" date="2006" name="PLoS Biol.">
        <title>Macronuclear genome sequence of the ciliate Tetrahymena thermophila, a model eukaryote.</title>
        <authorList>
            <person name="Eisen J.A."/>
            <person name="Coyne R.S."/>
            <person name="Wu M."/>
            <person name="Wu D."/>
            <person name="Thiagarajan M."/>
            <person name="Wortman J.R."/>
            <person name="Badger J.H."/>
            <person name="Ren Q."/>
            <person name="Amedeo P."/>
            <person name="Jones K.M."/>
            <person name="Tallon L.J."/>
            <person name="Delcher A.L."/>
            <person name="Salzberg S.L."/>
            <person name="Silva J.C."/>
            <person name="Haas B.J."/>
            <person name="Majoros W.H."/>
            <person name="Farzad M."/>
            <person name="Carlton J.M."/>
            <person name="Smith R.K. Jr."/>
            <person name="Garg J."/>
            <person name="Pearlman R.E."/>
            <person name="Karrer K.M."/>
            <person name="Sun L."/>
            <person name="Manning G."/>
            <person name="Elde N.C."/>
            <person name="Turkewitz A.P."/>
            <person name="Asai D.J."/>
            <person name="Wilkes D.E."/>
            <person name="Wang Y."/>
            <person name="Cai H."/>
            <person name="Collins K."/>
            <person name="Stewart B.A."/>
            <person name="Lee S.R."/>
            <person name="Wilamowska K."/>
            <person name="Weinberg Z."/>
            <person name="Ruzzo W.L."/>
            <person name="Wloga D."/>
            <person name="Gaertig J."/>
            <person name="Frankel J."/>
            <person name="Tsao C.-C."/>
            <person name="Gorovsky M.A."/>
            <person name="Keeling P.J."/>
            <person name="Waller R.F."/>
            <person name="Patron N.J."/>
            <person name="Cherry J.M."/>
            <person name="Stover N.A."/>
            <person name="Krieger C.J."/>
            <person name="del Toro C."/>
            <person name="Ryder H.F."/>
            <person name="Williamson S.C."/>
            <person name="Barbeau R.A."/>
            <person name="Hamilton E.P."/>
            <person name="Orias E."/>
        </authorList>
    </citation>
    <scope>NUCLEOTIDE SEQUENCE [LARGE SCALE GENOMIC DNA]</scope>
    <source>
        <strain evidence="4">SB210</strain>
    </source>
</reference>
<dbReference type="AlphaFoldDB" id="Q22D14"/>
<keyword evidence="2" id="KW-1133">Transmembrane helix</keyword>
<dbReference type="Proteomes" id="UP000009168">
    <property type="component" value="Unassembled WGS sequence"/>
</dbReference>
<protein>
    <submittedName>
        <fullName evidence="3">Transmembrane protein, putative</fullName>
    </submittedName>
</protein>
<keyword evidence="2 3" id="KW-0812">Transmembrane</keyword>
<evidence type="ECO:0000313" key="3">
    <source>
        <dbReference type="EMBL" id="EAR83175.1"/>
    </source>
</evidence>
<accession>Q22D14</accession>
<dbReference type="OMA" id="QPDERMI"/>
<feature type="region of interest" description="Disordered" evidence="1">
    <location>
        <begin position="1"/>
        <end position="38"/>
    </location>
</feature>
<dbReference type="InParanoid" id="Q22D14"/>
<gene>
    <name evidence="3" type="ORF">TTHERM_01006460</name>
</gene>
<proteinExistence type="predicted"/>
<feature type="compositionally biased region" description="Polar residues" evidence="1">
    <location>
        <begin position="1"/>
        <end position="30"/>
    </location>
</feature>